<keyword evidence="4" id="KW-1003">Cell membrane</keyword>
<dbReference type="GO" id="GO:0022857">
    <property type="term" value="F:transmembrane transporter activity"/>
    <property type="evidence" value="ECO:0007669"/>
    <property type="project" value="InterPro"/>
</dbReference>
<evidence type="ECO:0000256" key="6">
    <source>
        <dbReference type="ARBA" id="ARBA00022692"/>
    </source>
</evidence>
<feature type="transmembrane region" description="Helical" evidence="9">
    <location>
        <begin position="372"/>
        <end position="390"/>
    </location>
</feature>
<dbReference type="PANTHER" id="PTHR23535:SF2">
    <property type="entry name" value="SUGAR EFFLUX TRANSPORTER A-RELATED"/>
    <property type="match status" value="1"/>
</dbReference>
<protein>
    <recommendedName>
        <fullName evidence="10">Major facilitator superfamily (MFS) profile domain-containing protein</fullName>
    </recommendedName>
</protein>
<evidence type="ECO:0000313" key="12">
    <source>
        <dbReference type="Proteomes" id="UP000095658"/>
    </source>
</evidence>
<reference evidence="11 12" key="1">
    <citation type="submission" date="2016-06" db="EMBL/GenBank/DDBJ databases">
        <title>Domibacillus iocasae genome sequencing.</title>
        <authorList>
            <person name="Verma A."/>
            <person name="Pal Y."/>
            <person name="Ojha A.K."/>
            <person name="Krishnamurthi S."/>
        </authorList>
    </citation>
    <scope>NUCLEOTIDE SEQUENCE [LARGE SCALE GENOMIC DNA]</scope>
    <source>
        <strain evidence="11 12">DSM 29979</strain>
    </source>
</reference>
<dbReference type="RefSeq" id="WP_069937382.1">
    <property type="nucleotide sequence ID" value="NZ_MAMP01000007.1"/>
</dbReference>
<feature type="transmembrane region" description="Helical" evidence="9">
    <location>
        <begin position="49"/>
        <end position="70"/>
    </location>
</feature>
<feature type="transmembrane region" description="Helical" evidence="9">
    <location>
        <begin position="149"/>
        <end position="169"/>
    </location>
</feature>
<feature type="transmembrane region" description="Helical" evidence="9">
    <location>
        <begin position="82"/>
        <end position="99"/>
    </location>
</feature>
<feature type="transmembrane region" description="Helical" evidence="9">
    <location>
        <begin position="306"/>
        <end position="328"/>
    </location>
</feature>
<evidence type="ECO:0000256" key="9">
    <source>
        <dbReference type="SAM" id="Phobius"/>
    </source>
</evidence>
<evidence type="ECO:0000256" key="1">
    <source>
        <dbReference type="ARBA" id="ARBA00004651"/>
    </source>
</evidence>
<dbReference type="PANTHER" id="PTHR23535">
    <property type="entry name" value="SUGAR EFFLUX TRANSPORTER A-RELATED"/>
    <property type="match status" value="1"/>
</dbReference>
<dbReference type="GO" id="GO:0005886">
    <property type="term" value="C:plasma membrane"/>
    <property type="evidence" value="ECO:0007669"/>
    <property type="project" value="UniProtKB-SubCell"/>
</dbReference>
<feature type="transmembrane region" description="Helical" evidence="9">
    <location>
        <begin position="340"/>
        <end position="360"/>
    </location>
</feature>
<dbReference type="SUPFAM" id="SSF103473">
    <property type="entry name" value="MFS general substrate transporter"/>
    <property type="match status" value="1"/>
</dbReference>
<comment type="similarity">
    <text evidence="2">Belongs to the major facilitator superfamily. Set transporter family.</text>
</comment>
<evidence type="ECO:0000256" key="8">
    <source>
        <dbReference type="ARBA" id="ARBA00023136"/>
    </source>
</evidence>
<gene>
    <name evidence="11" type="ORF">BA724_16705</name>
</gene>
<feature type="domain" description="Major facilitator superfamily (MFS) profile" evidence="10">
    <location>
        <begin position="15"/>
        <end position="396"/>
    </location>
</feature>
<evidence type="ECO:0000256" key="5">
    <source>
        <dbReference type="ARBA" id="ARBA00022597"/>
    </source>
</evidence>
<keyword evidence="7 9" id="KW-1133">Transmembrane helix</keyword>
<keyword evidence="6 9" id="KW-0812">Transmembrane</keyword>
<evidence type="ECO:0000256" key="4">
    <source>
        <dbReference type="ARBA" id="ARBA00022475"/>
    </source>
</evidence>
<comment type="subcellular location">
    <subcellularLocation>
        <location evidence="1">Cell membrane</location>
        <topology evidence="1">Multi-pass membrane protein</topology>
    </subcellularLocation>
</comment>
<dbReference type="PROSITE" id="PS50850">
    <property type="entry name" value="MFS"/>
    <property type="match status" value="1"/>
</dbReference>
<keyword evidence="5" id="KW-0762">Sugar transport</keyword>
<feature type="transmembrane region" description="Helical" evidence="9">
    <location>
        <begin position="251"/>
        <end position="269"/>
    </location>
</feature>
<dbReference type="EMBL" id="MAMP01000007">
    <property type="protein sequence ID" value="OES46005.1"/>
    <property type="molecule type" value="Genomic_DNA"/>
</dbReference>
<comment type="caution">
    <text evidence="11">The sequence shown here is derived from an EMBL/GenBank/DDBJ whole genome shotgun (WGS) entry which is preliminary data.</text>
</comment>
<dbReference type="Pfam" id="PF07690">
    <property type="entry name" value="MFS_1"/>
    <property type="match status" value="2"/>
</dbReference>
<evidence type="ECO:0000256" key="2">
    <source>
        <dbReference type="ARBA" id="ARBA00006523"/>
    </source>
</evidence>
<accession>A0A1E7DSL3</accession>
<proteinExistence type="inferred from homology"/>
<keyword evidence="8 9" id="KW-0472">Membrane</keyword>
<organism evidence="11 12">
    <name type="scientific">Domibacillus iocasae</name>
    <dbReference type="NCBI Taxonomy" id="1714016"/>
    <lineage>
        <taxon>Bacteria</taxon>
        <taxon>Bacillati</taxon>
        <taxon>Bacillota</taxon>
        <taxon>Bacilli</taxon>
        <taxon>Bacillales</taxon>
        <taxon>Bacillaceae</taxon>
        <taxon>Domibacillus</taxon>
    </lineage>
</organism>
<keyword evidence="3" id="KW-0813">Transport</keyword>
<evidence type="ECO:0000259" key="10">
    <source>
        <dbReference type="PROSITE" id="PS50850"/>
    </source>
</evidence>
<dbReference type="CDD" id="cd17471">
    <property type="entry name" value="MFS_Set"/>
    <property type="match status" value="1"/>
</dbReference>
<evidence type="ECO:0000313" key="11">
    <source>
        <dbReference type="EMBL" id="OES46005.1"/>
    </source>
</evidence>
<dbReference type="Proteomes" id="UP000095658">
    <property type="component" value="Unassembled WGS sequence"/>
</dbReference>
<feature type="transmembrane region" description="Helical" evidence="9">
    <location>
        <begin position="215"/>
        <end position="239"/>
    </location>
</feature>
<name>A0A1E7DSL3_9BACI</name>
<dbReference type="InterPro" id="IPR011701">
    <property type="entry name" value="MFS"/>
</dbReference>
<sequence>MNKPNPFFIVWSNRNYRNLLVIMLLAGLAVSSAGPLVTLFLTKELGADPSVVGLFYLTSIAGLFINLYTGKLSDRRSTRLPFIKYSAIWLSIGWIIISLSQQSWMVFAVGAVFLSFLGTLNAQTFGVVRDVIAAEKETRDATITSIIRTAYSFGWMIGPAIGPLIASLIGYRLAFWAAVLFFIAILIPLSRLRITERSQLEKVKIENNKKEKRKVNGPLLLFGFICTLMLTGEAARIAYLPLLAVDHLGMSVFQFGLLMSVAPLTELFIMPLSGMLADKFGLNKLLFAGILIGSFGFFLFASSEAIWQVVLGQMMNACFISVIFGLSVTYAQQLIPGQAGLASSVFFSAQSASFIIGSLVGSYGVHAIGLPFMFYIPSVICLFSCVLFVINDRLKQQVQPYATEKGTG</sequence>
<dbReference type="OrthoDB" id="7337792at2"/>
<evidence type="ECO:0000256" key="3">
    <source>
        <dbReference type="ARBA" id="ARBA00022448"/>
    </source>
</evidence>
<feature type="transmembrane region" description="Helical" evidence="9">
    <location>
        <begin position="175"/>
        <end position="194"/>
    </location>
</feature>
<keyword evidence="12" id="KW-1185">Reference proteome</keyword>
<feature type="transmembrane region" description="Helical" evidence="9">
    <location>
        <begin position="105"/>
        <end position="128"/>
    </location>
</feature>
<dbReference type="InterPro" id="IPR036259">
    <property type="entry name" value="MFS_trans_sf"/>
</dbReference>
<dbReference type="STRING" id="1714016.BA724_16705"/>
<feature type="transmembrane region" description="Helical" evidence="9">
    <location>
        <begin position="281"/>
        <end position="300"/>
    </location>
</feature>
<dbReference type="Gene3D" id="1.20.1250.20">
    <property type="entry name" value="MFS general substrate transporter like domains"/>
    <property type="match status" value="2"/>
</dbReference>
<dbReference type="AlphaFoldDB" id="A0A1E7DSL3"/>
<dbReference type="InterPro" id="IPR020846">
    <property type="entry name" value="MFS_dom"/>
</dbReference>
<evidence type="ECO:0000256" key="7">
    <source>
        <dbReference type="ARBA" id="ARBA00022989"/>
    </source>
</evidence>